<feature type="transmembrane region" description="Helical" evidence="7">
    <location>
        <begin position="141"/>
        <end position="160"/>
    </location>
</feature>
<dbReference type="PROSITE" id="PS50928">
    <property type="entry name" value="ABC_TM1"/>
    <property type="match status" value="1"/>
</dbReference>
<dbReference type="eggNOG" id="COG1173">
    <property type="taxonomic scope" value="Bacteria"/>
</dbReference>
<dbReference type="Gene3D" id="1.10.3720.10">
    <property type="entry name" value="MetI-like"/>
    <property type="match status" value="1"/>
</dbReference>
<evidence type="ECO:0000256" key="5">
    <source>
        <dbReference type="ARBA" id="ARBA00022989"/>
    </source>
</evidence>
<dbReference type="SUPFAM" id="SSF161098">
    <property type="entry name" value="MetI-like"/>
    <property type="match status" value="1"/>
</dbReference>
<dbReference type="Pfam" id="PF00528">
    <property type="entry name" value="BPD_transp_1"/>
    <property type="match status" value="1"/>
</dbReference>
<dbReference type="HOGENOM" id="CLU_028518_5_4_14"/>
<comment type="subcellular location">
    <subcellularLocation>
        <location evidence="1 7">Cell membrane</location>
        <topology evidence="1 7">Multi-pass membrane protein</topology>
    </subcellularLocation>
</comment>
<dbReference type="PANTHER" id="PTHR43386:SF1">
    <property type="entry name" value="D,D-DIPEPTIDE TRANSPORT SYSTEM PERMEASE PROTEIN DDPC-RELATED"/>
    <property type="match status" value="1"/>
</dbReference>
<dbReference type="InterPro" id="IPR050366">
    <property type="entry name" value="BP-dependent_transpt_permease"/>
</dbReference>
<dbReference type="PANTHER" id="PTHR43386">
    <property type="entry name" value="OLIGOPEPTIDE TRANSPORT SYSTEM PERMEASE PROTEIN APPC"/>
    <property type="match status" value="1"/>
</dbReference>
<name>B3R089_PHYMT</name>
<evidence type="ECO:0000256" key="3">
    <source>
        <dbReference type="ARBA" id="ARBA00022475"/>
    </source>
</evidence>
<evidence type="ECO:0000256" key="6">
    <source>
        <dbReference type="ARBA" id="ARBA00023136"/>
    </source>
</evidence>
<protein>
    <submittedName>
        <fullName evidence="9">ABC-type dipeptide/ oligopeptide transport system, permease component II</fullName>
    </submittedName>
</protein>
<gene>
    <name evidence="9" type="primary">dppC</name>
    <name evidence="9" type="ordered locus">ATP_00066</name>
</gene>
<feature type="transmembrane region" description="Helical" evidence="7">
    <location>
        <begin position="113"/>
        <end position="135"/>
    </location>
</feature>
<evidence type="ECO:0000256" key="1">
    <source>
        <dbReference type="ARBA" id="ARBA00004651"/>
    </source>
</evidence>
<feature type="transmembrane region" description="Helical" evidence="7">
    <location>
        <begin position="244"/>
        <end position="267"/>
    </location>
</feature>
<evidence type="ECO:0000256" key="4">
    <source>
        <dbReference type="ARBA" id="ARBA00022692"/>
    </source>
</evidence>
<dbReference type="EMBL" id="CU469464">
    <property type="protein sequence ID" value="CAP18253.1"/>
    <property type="molecule type" value="Genomic_DNA"/>
</dbReference>
<feature type="transmembrane region" description="Helical" evidence="7">
    <location>
        <begin position="20"/>
        <end position="40"/>
    </location>
</feature>
<keyword evidence="5 7" id="KW-1133">Transmembrane helix</keyword>
<keyword evidence="4 7" id="KW-0812">Transmembrane</keyword>
<dbReference type="Proteomes" id="UP000002020">
    <property type="component" value="Chromosome"/>
</dbReference>
<dbReference type="CDD" id="cd06261">
    <property type="entry name" value="TM_PBP2"/>
    <property type="match status" value="1"/>
</dbReference>
<feature type="domain" description="ABC transmembrane type-1" evidence="8">
    <location>
        <begin position="78"/>
        <end position="267"/>
    </location>
</feature>
<evidence type="ECO:0000256" key="7">
    <source>
        <dbReference type="RuleBase" id="RU363032"/>
    </source>
</evidence>
<proteinExistence type="inferred from homology"/>
<feature type="transmembrane region" description="Helical" evidence="7">
    <location>
        <begin position="199"/>
        <end position="224"/>
    </location>
</feature>
<dbReference type="GO" id="GO:0055085">
    <property type="term" value="P:transmembrane transport"/>
    <property type="evidence" value="ECO:0007669"/>
    <property type="project" value="InterPro"/>
</dbReference>
<accession>B3R089</accession>
<dbReference type="InterPro" id="IPR000515">
    <property type="entry name" value="MetI-like"/>
</dbReference>
<evidence type="ECO:0000259" key="8">
    <source>
        <dbReference type="PROSITE" id="PS50928"/>
    </source>
</evidence>
<dbReference type="GO" id="GO:0005886">
    <property type="term" value="C:plasma membrane"/>
    <property type="evidence" value="ECO:0007669"/>
    <property type="project" value="UniProtKB-SubCell"/>
</dbReference>
<evidence type="ECO:0000313" key="9">
    <source>
        <dbReference type="EMBL" id="CAP18253.1"/>
    </source>
</evidence>
<feature type="transmembrane region" description="Helical" evidence="7">
    <location>
        <begin position="82"/>
        <end position="106"/>
    </location>
</feature>
<dbReference type="KEGG" id="pml:ATP_00066"/>
<keyword evidence="10" id="KW-1185">Reference proteome</keyword>
<keyword evidence="6 7" id="KW-0472">Membrane</keyword>
<evidence type="ECO:0000256" key="2">
    <source>
        <dbReference type="ARBA" id="ARBA00022448"/>
    </source>
</evidence>
<sequence>MLKKIKNKFKIFLKNKLAFVSFIFLVFLILMSFGLSLFNISHNPLEAKFRPFLPISAKHLMGTDGLGRDLFSRLMAGSRNSFTIAFCSVTISLFCGSFLGIIAGYFRGIFDCIINFFCDILIVIPSILIIILFLLFFHNGFSQLIIILSIFNILSFIRVVRNNTLTIYQNDFIKASKALGASNSRIIFKHILPGIIPNLMIVISISMSSVILSVAGLGYLGLGLDKSIPEWGSILSDGQEYIQSYPNLVFCPAFMILMTSLSFNLIGDGLSDIFDPKKQNI</sequence>
<reference evidence="9 10" key="1">
    <citation type="journal article" date="2008" name="BMC Genomics">
        <title>The linear chromosome of the plant-pathogenic mycoplasma 'Candidatus Phytoplasma mali'.</title>
        <authorList>
            <person name="Kube M."/>
            <person name="Schneider B."/>
            <person name="Kuhl H."/>
            <person name="Dandekar T."/>
            <person name="Heitmann K."/>
            <person name="Migdoll A.M."/>
            <person name="Reinhardt R."/>
            <person name="Seemueller E."/>
        </authorList>
    </citation>
    <scope>NUCLEOTIDE SEQUENCE [LARGE SCALE GENOMIC DNA]</scope>
    <source>
        <strain evidence="9 10">AT</strain>
    </source>
</reference>
<organism evidence="10">
    <name type="scientific">Phytoplasma mali (strain AT)</name>
    <dbReference type="NCBI Taxonomy" id="482235"/>
    <lineage>
        <taxon>Bacteria</taxon>
        <taxon>Bacillati</taxon>
        <taxon>Mycoplasmatota</taxon>
        <taxon>Mollicutes</taxon>
        <taxon>Acholeplasmatales</taxon>
        <taxon>Acholeplasmataceae</taxon>
        <taxon>Candidatus Phytoplasma</taxon>
        <taxon>16SrX (Apple proliferation group)</taxon>
    </lineage>
</organism>
<dbReference type="STRING" id="37692.ATP_00066"/>
<dbReference type="AlphaFoldDB" id="B3R089"/>
<comment type="similarity">
    <text evidence="7">Belongs to the binding-protein-dependent transport system permease family.</text>
</comment>
<keyword evidence="3" id="KW-1003">Cell membrane</keyword>
<dbReference type="InterPro" id="IPR035906">
    <property type="entry name" value="MetI-like_sf"/>
</dbReference>
<evidence type="ECO:0000313" key="10">
    <source>
        <dbReference type="Proteomes" id="UP000002020"/>
    </source>
</evidence>
<keyword evidence="2 7" id="KW-0813">Transport</keyword>